<dbReference type="InterPro" id="IPR011322">
    <property type="entry name" value="N-reg_PII-like_a/b"/>
</dbReference>
<dbReference type="Gene3D" id="3.30.70.790">
    <property type="entry name" value="UreE, C-terminal domain"/>
    <property type="match status" value="1"/>
</dbReference>
<evidence type="ECO:0000313" key="3">
    <source>
        <dbReference type="Proteomes" id="UP000321479"/>
    </source>
</evidence>
<keyword evidence="3" id="KW-1185">Reference proteome</keyword>
<name>A0A5B8UXS2_9SPHI</name>
<sequence length="79" mass="9172">MHKEEQIVTFETYFDPMLAEIIRAKLEANDIPCFLADENMSIIYPAYNQGGGGIKLKVFARDWERCREIINNDEEMGND</sequence>
<evidence type="ECO:0000259" key="1">
    <source>
        <dbReference type="Pfam" id="PF09413"/>
    </source>
</evidence>
<protein>
    <submittedName>
        <fullName evidence="2">DUF2007 domain-containing protein</fullName>
    </submittedName>
</protein>
<dbReference type="Pfam" id="PF09413">
    <property type="entry name" value="DUF2007"/>
    <property type="match status" value="1"/>
</dbReference>
<organism evidence="2 3">
    <name type="scientific">Mucilaginibacter ginsenosidivorans</name>
    <dbReference type="NCBI Taxonomy" id="398053"/>
    <lineage>
        <taxon>Bacteria</taxon>
        <taxon>Pseudomonadati</taxon>
        <taxon>Bacteroidota</taxon>
        <taxon>Sphingobacteriia</taxon>
        <taxon>Sphingobacteriales</taxon>
        <taxon>Sphingobacteriaceae</taxon>
        <taxon>Mucilaginibacter</taxon>
    </lineage>
</organism>
<proteinExistence type="predicted"/>
<dbReference type="AlphaFoldDB" id="A0A5B8UXS2"/>
<dbReference type="EMBL" id="CP042436">
    <property type="protein sequence ID" value="QEC63967.1"/>
    <property type="molecule type" value="Genomic_DNA"/>
</dbReference>
<dbReference type="RefSeq" id="WP_147032540.1">
    <property type="nucleotide sequence ID" value="NZ_CP042436.1"/>
</dbReference>
<accession>A0A5B8UXS2</accession>
<dbReference type="Proteomes" id="UP000321479">
    <property type="component" value="Chromosome"/>
</dbReference>
<dbReference type="SUPFAM" id="SSF54913">
    <property type="entry name" value="GlnB-like"/>
    <property type="match status" value="1"/>
</dbReference>
<dbReference type="KEGG" id="mgin:FRZ54_15750"/>
<dbReference type="InterPro" id="IPR018551">
    <property type="entry name" value="DUF2007"/>
</dbReference>
<dbReference type="OrthoDB" id="8480302at2"/>
<gene>
    <name evidence="2" type="ORF">FRZ54_15750</name>
</gene>
<evidence type="ECO:0000313" key="2">
    <source>
        <dbReference type="EMBL" id="QEC63967.1"/>
    </source>
</evidence>
<reference evidence="2 3" key="1">
    <citation type="journal article" date="2017" name="Curr. Microbiol.">
        <title>Mucilaginibacter ginsenosidivorans sp. nov., Isolated from Soil of Ginseng Field.</title>
        <authorList>
            <person name="Kim M.M."/>
            <person name="Siddiqi M.Z."/>
            <person name="Im W.T."/>
        </authorList>
    </citation>
    <scope>NUCLEOTIDE SEQUENCE [LARGE SCALE GENOMIC DNA]</scope>
    <source>
        <strain evidence="2 3">Gsoil 3017</strain>
    </source>
</reference>
<feature type="domain" description="DUF2007" evidence="1">
    <location>
        <begin position="14"/>
        <end position="72"/>
    </location>
</feature>